<dbReference type="InterPro" id="IPR002347">
    <property type="entry name" value="SDR_fam"/>
</dbReference>
<evidence type="ECO:0000313" key="4">
    <source>
        <dbReference type="EMBL" id="RYT79893.1"/>
    </source>
</evidence>
<dbReference type="Proteomes" id="UP000284772">
    <property type="component" value="Unassembled WGS sequence"/>
</dbReference>
<dbReference type="FunFam" id="3.40.50.720:FF:000084">
    <property type="entry name" value="Short-chain dehydrogenase reductase"/>
    <property type="match status" value="1"/>
</dbReference>
<dbReference type="GO" id="GO:0016616">
    <property type="term" value="F:oxidoreductase activity, acting on the CH-OH group of donors, NAD or NADP as acceptor"/>
    <property type="evidence" value="ECO:0007669"/>
    <property type="project" value="TreeGrafter"/>
</dbReference>
<dbReference type="SUPFAM" id="SSF51735">
    <property type="entry name" value="NAD(P)-binding Rossmann-fold domains"/>
    <property type="match status" value="1"/>
</dbReference>
<dbReference type="GO" id="GO:0030497">
    <property type="term" value="P:fatty acid elongation"/>
    <property type="evidence" value="ECO:0007669"/>
    <property type="project" value="TreeGrafter"/>
</dbReference>
<evidence type="ECO:0000313" key="3">
    <source>
        <dbReference type="EMBL" id="RHN10688.1"/>
    </source>
</evidence>
<proteinExistence type="inferred from homology"/>
<dbReference type="EMBL" id="QRWT01000003">
    <property type="protein sequence ID" value="RGT55876.1"/>
    <property type="molecule type" value="Genomic_DNA"/>
</dbReference>
<dbReference type="Gene3D" id="3.40.50.720">
    <property type="entry name" value="NAD(P)-binding Rossmann-like Domain"/>
    <property type="match status" value="1"/>
</dbReference>
<keyword evidence="7" id="KW-1185">Reference proteome</keyword>
<protein>
    <submittedName>
        <fullName evidence="2">SDR family NAD(P)-dependent oxidoreductase</fullName>
    </submittedName>
    <submittedName>
        <fullName evidence="4">SDR family oxidoreductase</fullName>
    </submittedName>
</protein>
<dbReference type="AlphaFoldDB" id="A0A3E4L123"/>
<evidence type="ECO:0000313" key="2">
    <source>
        <dbReference type="EMBL" id="RGT55876.1"/>
    </source>
</evidence>
<gene>
    <name evidence="2" type="ORF">DWX27_06045</name>
    <name evidence="3" type="ORF">DWZ32_01340</name>
    <name evidence="4" type="ORF">EAJ06_11825</name>
</gene>
<name>A0A3E4L123_9BACE</name>
<dbReference type="PRINTS" id="PR00080">
    <property type="entry name" value="SDRFAMILY"/>
</dbReference>
<reference evidence="5 6" key="1">
    <citation type="submission" date="2018-08" db="EMBL/GenBank/DDBJ databases">
        <title>A genome reference for cultivated species of the human gut microbiota.</title>
        <authorList>
            <person name="Zou Y."/>
            <person name="Xue W."/>
            <person name="Luo G."/>
        </authorList>
    </citation>
    <scope>NUCLEOTIDE SEQUENCE [LARGE SCALE GENOMIC DNA]</scope>
    <source>
        <strain evidence="2 5">AF19-10AC</strain>
        <strain evidence="3 6">AF31-23</strain>
    </source>
</reference>
<dbReference type="RefSeq" id="WP_115503439.1">
    <property type="nucleotide sequence ID" value="NZ_BAABZC010000002.1"/>
</dbReference>
<evidence type="ECO:0000256" key="1">
    <source>
        <dbReference type="ARBA" id="ARBA00006484"/>
    </source>
</evidence>
<dbReference type="InterPro" id="IPR036291">
    <property type="entry name" value="NAD(P)-bd_dom_sf"/>
</dbReference>
<organism evidence="2 5">
    <name type="scientific">Bacteroides intestinalis</name>
    <dbReference type="NCBI Taxonomy" id="329854"/>
    <lineage>
        <taxon>Bacteria</taxon>
        <taxon>Pseudomonadati</taxon>
        <taxon>Bacteroidota</taxon>
        <taxon>Bacteroidia</taxon>
        <taxon>Bacteroidales</taxon>
        <taxon>Bacteroidaceae</taxon>
        <taxon>Bacteroides</taxon>
    </lineage>
</organism>
<comment type="similarity">
    <text evidence="1">Belongs to the short-chain dehydrogenases/reductases (SDR) family.</text>
</comment>
<dbReference type="InterPro" id="IPR020904">
    <property type="entry name" value="Sc_DH/Rdtase_CS"/>
</dbReference>
<dbReference type="OrthoDB" id="9803333at2"/>
<sequence length="293" mass="31578">MSTIKNIIKNIFSIDRKIGVILRKRYSSFHVTRPYEINLSDHGRFQGKVAVVIGGSGAIGRACCCRLAAEGANVIVCGTHNESIQPVVNEINTLGYKANACIINVKDDDDITLKFEKLISQFGHIDIFIYTAGGSAREKHANIVSQDFSVIDNTLSTNLRGAIFCSQKAAIQMRKQKSGKIIFISSVIGLQGKAGYSEYAASKAGIIAYTKSLAMELGKGGINVNCISPGIVQRGEVTPEIIDKITKTNYSYTYGKPEDIANTAAFLASDESSFIIGQNIIVDGGRSLGLRGD</sequence>
<comment type="caution">
    <text evidence="2">The sequence shown here is derived from an EMBL/GenBank/DDBJ whole genome shotgun (WGS) entry which is preliminary data.</text>
</comment>
<dbReference type="EMBL" id="RCXO01000014">
    <property type="protein sequence ID" value="RYT79893.1"/>
    <property type="molecule type" value="Genomic_DNA"/>
</dbReference>
<dbReference type="Pfam" id="PF13561">
    <property type="entry name" value="adh_short_C2"/>
    <property type="match status" value="1"/>
</dbReference>
<dbReference type="PANTHER" id="PTHR42760">
    <property type="entry name" value="SHORT-CHAIN DEHYDROGENASES/REDUCTASES FAMILY MEMBER"/>
    <property type="match status" value="1"/>
</dbReference>
<dbReference type="PRINTS" id="PR00081">
    <property type="entry name" value="GDHRDH"/>
</dbReference>
<dbReference type="PROSITE" id="PS00061">
    <property type="entry name" value="ADH_SHORT"/>
    <property type="match status" value="1"/>
</dbReference>
<dbReference type="Proteomes" id="UP000286003">
    <property type="component" value="Unassembled WGS sequence"/>
</dbReference>
<evidence type="ECO:0000313" key="6">
    <source>
        <dbReference type="Proteomes" id="UP000286003"/>
    </source>
</evidence>
<accession>A0A3E4L123</accession>
<evidence type="ECO:0000313" key="5">
    <source>
        <dbReference type="Proteomes" id="UP000284772"/>
    </source>
</evidence>
<reference evidence="4 7" key="2">
    <citation type="journal article" date="2019" name="Science, e1252229">
        <title>Invertible promoters mediate bacterial phase variation, antibiotic resistance, and host adaptation in the gut.</title>
        <authorList>
            <person name="Jiang X."/>
            <person name="Hall A.B."/>
            <person name="Arthur T.D."/>
            <person name="Plichta D.R."/>
            <person name="Covington C.T."/>
            <person name="Poyet M."/>
            <person name="Crothers J."/>
            <person name="Moses P.L."/>
            <person name="Tolonen A.C."/>
            <person name="Vlamakis H."/>
            <person name="Alm E.J."/>
            <person name="Xavier R.J."/>
        </authorList>
    </citation>
    <scope>NUCLEOTIDE SEQUENCE [LARGE SCALE GENOMIC DNA]</scope>
    <source>
        <strain evidence="4">Bf_0095</strain>
        <strain evidence="7">bf_0095</strain>
    </source>
</reference>
<evidence type="ECO:0000313" key="7">
    <source>
        <dbReference type="Proteomes" id="UP000291191"/>
    </source>
</evidence>
<dbReference type="EMBL" id="QRQM01000001">
    <property type="protein sequence ID" value="RHN10688.1"/>
    <property type="molecule type" value="Genomic_DNA"/>
</dbReference>
<dbReference type="Proteomes" id="UP000291191">
    <property type="component" value="Unassembled WGS sequence"/>
</dbReference>
<dbReference type="PANTHER" id="PTHR42760:SF40">
    <property type="entry name" value="3-OXOACYL-[ACYL-CARRIER-PROTEIN] REDUCTASE, CHLOROPLASTIC"/>
    <property type="match status" value="1"/>
</dbReference>